<keyword evidence="4 5" id="KW-0808">Transferase</keyword>
<dbReference type="UniPathway" id="UPA00223"/>
<gene>
    <name evidence="5" type="primary">citA</name>
    <name evidence="5" type="ORF">SAMEA3545359_01455</name>
</gene>
<dbReference type="PANTHER" id="PTHR11739:SF4">
    <property type="entry name" value="CITRATE SYNTHASE, PEROXISOMAL"/>
    <property type="match status" value="1"/>
</dbReference>
<dbReference type="Gene3D" id="1.10.580.10">
    <property type="entry name" value="Citrate Synthase, domain 1"/>
    <property type="match status" value="1"/>
</dbReference>
<dbReference type="EMBL" id="FMHG01000001">
    <property type="protein sequence ID" value="SCJ69284.1"/>
    <property type="molecule type" value="Genomic_DNA"/>
</dbReference>
<dbReference type="Gene3D" id="1.10.230.10">
    <property type="entry name" value="Cytochrome P450-Terp, domain 2"/>
    <property type="match status" value="1"/>
</dbReference>
<name>A0A1C6IHA5_9FIRM</name>
<dbReference type="SUPFAM" id="SSF48256">
    <property type="entry name" value="Citrate synthase"/>
    <property type="match status" value="1"/>
</dbReference>
<dbReference type="AlphaFoldDB" id="A0A1C6IHA5"/>
<keyword evidence="5" id="KW-0012">Acyltransferase</keyword>
<accession>A0A1C6IHA5</accession>
<evidence type="ECO:0000256" key="2">
    <source>
        <dbReference type="ARBA" id="ARBA00010566"/>
    </source>
</evidence>
<comment type="pathway">
    <text evidence="1">Carbohydrate metabolism; tricarboxylic acid cycle.</text>
</comment>
<evidence type="ECO:0000256" key="1">
    <source>
        <dbReference type="ARBA" id="ARBA00005163"/>
    </source>
</evidence>
<comment type="similarity">
    <text evidence="2">Belongs to the citrate synthase family.</text>
</comment>
<sequence>MALHMSYEKQQAINRLCEQFRKYNFIDPSDCEKLGVKRGLRNADNTGVLAGLTLICDVVGYDMVDGVKTPAEGKLYYRGIDLEDFVQGILAQDRYGFEELSYLLLFGILPTARQLEGFCDTLADFRDLPPYFVEDMIMKAPSPNVMNKLARSILAMYSYDDNADDVSMENVMRQCIELIACTPTIITNAYQVKRRQYDKKSMYFHMPKRGMSTAQTIMRTIRPDKRFTEEEAKLLDLCMILMAEHGGGNNSTFACRVLSSSGTDTYAAISAAVGSLKGFRHGGANIKVVEMLEYMKEGIADYGDDGQIKDFLAKLIRREAGDKSGLIYGIGHAVYTKSDPRAQILKTHAEKLAVEKGFGDDLRLLQKVEELTPVVFGELKGIDKNLCANVDLYSGLVFKTLGIPEDLFTPLFAASRMPGWCAHRLEELMFGGRIMRPAYKALSEKRAYVPIENR</sequence>
<evidence type="ECO:0000313" key="5">
    <source>
        <dbReference type="EMBL" id="SCJ69284.1"/>
    </source>
</evidence>
<protein>
    <recommendedName>
        <fullName evidence="3">citrate synthase (unknown stereospecificity)</fullName>
        <ecNumber evidence="3">2.3.3.16</ecNumber>
    </recommendedName>
</protein>
<proteinExistence type="inferred from homology"/>
<organism evidence="5">
    <name type="scientific">uncultured Anaerotruncus sp</name>
    <dbReference type="NCBI Taxonomy" id="905011"/>
    <lineage>
        <taxon>Bacteria</taxon>
        <taxon>Bacillati</taxon>
        <taxon>Bacillota</taxon>
        <taxon>Clostridia</taxon>
        <taxon>Eubacteriales</taxon>
        <taxon>Oscillospiraceae</taxon>
        <taxon>Anaerotruncus</taxon>
        <taxon>environmental samples</taxon>
    </lineage>
</organism>
<dbReference type="InterPro" id="IPR016142">
    <property type="entry name" value="Citrate_synth-like_lrg_a-sub"/>
</dbReference>
<reference evidence="5" key="1">
    <citation type="submission" date="2015-09" db="EMBL/GenBank/DDBJ databases">
        <authorList>
            <consortium name="Pathogen Informatics"/>
        </authorList>
    </citation>
    <scope>NUCLEOTIDE SEQUENCE</scope>
    <source>
        <strain evidence="5">2789STDY5834896</strain>
    </source>
</reference>
<dbReference type="GO" id="GO:0006099">
    <property type="term" value="P:tricarboxylic acid cycle"/>
    <property type="evidence" value="ECO:0007669"/>
    <property type="project" value="UniProtKB-UniPathway"/>
</dbReference>
<dbReference type="EC" id="2.3.3.16" evidence="3"/>
<evidence type="ECO:0000256" key="4">
    <source>
        <dbReference type="ARBA" id="ARBA00022679"/>
    </source>
</evidence>
<dbReference type="InterPro" id="IPR002020">
    <property type="entry name" value="Citrate_synthase"/>
</dbReference>
<dbReference type="PRINTS" id="PR00143">
    <property type="entry name" value="CITRTSNTHASE"/>
</dbReference>
<evidence type="ECO:0000256" key="3">
    <source>
        <dbReference type="ARBA" id="ARBA00012972"/>
    </source>
</evidence>
<dbReference type="GO" id="GO:0036440">
    <property type="term" value="F:citrate synthase activity"/>
    <property type="evidence" value="ECO:0007669"/>
    <property type="project" value="UniProtKB-EC"/>
</dbReference>
<dbReference type="NCBIfam" id="NF010635">
    <property type="entry name" value="PRK14032.1"/>
    <property type="match status" value="1"/>
</dbReference>
<dbReference type="GO" id="GO:0005975">
    <property type="term" value="P:carbohydrate metabolic process"/>
    <property type="evidence" value="ECO:0007669"/>
    <property type="project" value="TreeGrafter"/>
</dbReference>
<dbReference type="InterPro" id="IPR036969">
    <property type="entry name" value="Citrate_synthase_sf"/>
</dbReference>
<dbReference type="PANTHER" id="PTHR11739">
    <property type="entry name" value="CITRATE SYNTHASE"/>
    <property type="match status" value="1"/>
</dbReference>
<dbReference type="InterPro" id="IPR016143">
    <property type="entry name" value="Citrate_synth-like_sm_a-sub"/>
</dbReference>
<dbReference type="Pfam" id="PF00285">
    <property type="entry name" value="Citrate_synt"/>
    <property type="match status" value="1"/>
</dbReference>
<dbReference type="GO" id="GO:0005829">
    <property type="term" value="C:cytosol"/>
    <property type="evidence" value="ECO:0007669"/>
    <property type="project" value="TreeGrafter"/>
</dbReference>